<comment type="caution">
    <text evidence="5">The sequence shown here is derived from an EMBL/GenBank/DDBJ whole genome shotgun (WGS) entry which is preliminary data.</text>
</comment>
<dbReference type="SUPFAM" id="SSF52172">
    <property type="entry name" value="CheY-like"/>
    <property type="match status" value="1"/>
</dbReference>
<dbReference type="Pfam" id="PF08665">
    <property type="entry name" value="PglZ"/>
    <property type="match status" value="1"/>
</dbReference>
<name>A0A7C3Z233_UNCW3</name>
<dbReference type="GO" id="GO:0000160">
    <property type="term" value="P:phosphorelay signal transduction system"/>
    <property type="evidence" value="ECO:0007669"/>
    <property type="project" value="UniProtKB-KW"/>
</dbReference>
<dbReference type="InterPro" id="IPR017850">
    <property type="entry name" value="Alkaline_phosphatase_core_sf"/>
</dbReference>
<evidence type="ECO:0000313" key="5">
    <source>
        <dbReference type="EMBL" id="HGE99420.1"/>
    </source>
</evidence>
<dbReference type="InterPro" id="IPR011006">
    <property type="entry name" value="CheY-like_superfamily"/>
</dbReference>
<keyword evidence="2" id="KW-0902">Two-component regulatory system</keyword>
<evidence type="ECO:0000256" key="2">
    <source>
        <dbReference type="ARBA" id="ARBA00023012"/>
    </source>
</evidence>
<dbReference type="SUPFAM" id="SSF53649">
    <property type="entry name" value="Alkaline phosphatase-like"/>
    <property type="match status" value="1"/>
</dbReference>
<dbReference type="InterPro" id="IPR001789">
    <property type="entry name" value="Sig_transdc_resp-reg_receiver"/>
</dbReference>
<dbReference type="SMART" id="SM00448">
    <property type="entry name" value="REC"/>
    <property type="match status" value="1"/>
</dbReference>
<dbReference type="InterPro" id="IPR050595">
    <property type="entry name" value="Bact_response_regulator"/>
</dbReference>
<reference evidence="5" key="1">
    <citation type="journal article" date="2020" name="mSystems">
        <title>Genome- and Community-Level Interaction Insights into Carbon Utilization and Element Cycling Functions of Hydrothermarchaeota in Hydrothermal Sediment.</title>
        <authorList>
            <person name="Zhou Z."/>
            <person name="Liu Y."/>
            <person name="Xu W."/>
            <person name="Pan J."/>
            <person name="Luo Z.H."/>
            <person name="Li M."/>
        </authorList>
    </citation>
    <scope>NUCLEOTIDE SEQUENCE [LARGE SCALE GENOMIC DNA]</scope>
    <source>
        <strain evidence="5">SpSt-906</strain>
    </source>
</reference>
<proteinExistence type="predicted"/>
<accession>A0A7C3Z233</accession>
<keyword evidence="1 3" id="KW-0597">Phosphoprotein</keyword>
<feature type="modified residue" description="4-aspartylphosphate" evidence="3">
    <location>
        <position position="51"/>
    </location>
</feature>
<gene>
    <name evidence="5" type="ORF">ENX07_05045</name>
</gene>
<evidence type="ECO:0000256" key="1">
    <source>
        <dbReference type="ARBA" id="ARBA00022553"/>
    </source>
</evidence>
<dbReference type="AlphaFoldDB" id="A0A7C3Z233"/>
<dbReference type="EMBL" id="DTMQ01000035">
    <property type="protein sequence ID" value="HGE99420.1"/>
    <property type="molecule type" value="Genomic_DNA"/>
</dbReference>
<feature type="domain" description="Response regulatory" evidence="4">
    <location>
        <begin position="2"/>
        <end position="116"/>
    </location>
</feature>
<dbReference type="Gene3D" id="3.40.50.2300">
    <property type="match status" value="1"/>
</dbReference>
<evidence type="ECO:0000256" key="3">
    <source>
        <dbReference type="PROSITE-ProRule" id="PRU00169"/>
    </source>
</evidence>
<dbReference type="Pfam" id="PF00072">
    <property type="entry name" value="Response_reg"/>
    <property type="match status" value="1"/>
</dbReference>
<dbReference type="PROSITE" id="PS50110">
    <property type="entry name" value="RESPONSE_REGULATORY"/>
    <property type="match status" value="1"/>
</dbReference>
<evidence type="ECO:0000259" key="4">
    <source>
        <dbReference type="PROSITE" id="PS50110"/>
    </source>
</evidence>
<protein>
    <submittedName>
        <fullName evidence="5">Response regulator</fullName>
    </submittedName>
</protein>
<dbReference type="CDD" id="cd00156">
    <property type="entry name" value="REC"/>
    <property type="match status" value="1"/>
</dbReference>
<sequence>MRILWIDDEVETLKPYVYLLRERGYTVDTATNGPDGIRRAKEGGYDLIFVDQMMPGMDGIEVVSEIKNFDPSILVVMVTKLSEEELMEEAYSKLVDDFITKPFSPPQIVSLLKRLLEKQKIFRERLARDYLQFLREKRKGESFEEWLSYYLEMIRWRSLLERFGEEGLKETYTSLWREANEDFSHFVSEIYPLWLEGKENPPILSHQVFSHFLLPQLKEGPLYFFVFDSMRLDQWQTILLILREDFNIRQFYYLSLLPSATPYSRNALLSGLLPLKIYERYPSFWVFSDTGQNRYEKELLHKLLEREGVGLDWFYLKVLRSEDLEENRGMLLRKDLKFCCIIINFLDFLIHSVHSTRLLEEILENEFSLLNLTRTWFLGSKVYSFLKELGDRDLRIVITSDHGFVKVKRPTLIYGGMEISPNLRYKYGSALRIESRNAFLFSPERLKLPKEAPDIKIALAKSDFYFIYPTKPTEYERTYKATYQHGGISLDEMILPLAILERR</sequence>
<organism evidence="5">
    <name type="scientific">candidate division WOR-3 bacterium</name>
    <dbReference type="NCBI Taxonomy" id="2052148"/>
    <lineage>
        <taxon>Bacteria</taxon>
        <taxon>Bacteria division WOR-3</taxon>
    </lineage>
</organism>
<dbReference type="PANTHER" id="PTHR44591">
    <property type="entry name" value="STRESS RESPONSE REGULATOR PROTEIN 1"/>
    <property type="match status" value="1"/>
</dbReference>
<dbReference type="PANTHER" id="PTHR44591:SF14">
    <property type="entry name" value="PROTEIN PILG"/>
    <property type="match status" value="1"/>
</dbReference>